<evidence type="ECO:0000313" key="2">
    <source>
        <dbReference type="EMBL" id="RKX72457.1"/>
    </source>
</evidence>
<sequence length="619" mass="61108">MIGILTKIVTILTTAVISIAGLFGLNQPAQAPLGAQIPKVVAVFETSLASKITDSATSMTLVSATDKAGNPLSGYMCFVLDEGTASEEFVCGTASSTSVTGMIRGIDPVDGDLEVEALKEEHRRGASVKVTNYPQLAILSRILNGEETLPNIIEYSTSSLSFTDNAQIPSKKYVDDTVSAGAPDASEITKGLVEQATRSELGSETSSGDTSAPLFIPNQYFSTSSSATTTVPVTGSDGKLDQNFWDLTEDFTWSGEHSFSGTTTFSGNITSSSGTTTLATTTVSGDLTCTGTATIDKLVLANGSLTFLFGDGSDGDVVISTDTTLTRDMYYNNLTINSGTLYTNGYRIWVKGTLSGDGIIDNSGGNGGNGGNAVSTSLDGTAGSGGEGTPTGTLTGSPSGGAGGSGVGATGISGINEDPSIGVNGSSGGNGGWGGGGSGGAGGTATAENFIPKEKDLILTVSDSGIEKSRFCNVCFYGNTSGESLSPSAGSGGGGSGGVTYVNSVRNGGAGGGGGAGGTGGNVEIIAKTINGTFTIDATGGNGGNGGNGYKQGGGGGGGAGGAGGNILLIYSDISGFTGTLDVSGGVGGTGGANGYQEGSPAESGFDGNTGHIFKVKIP</sequence>
<organism evidence="2 3">
    <name type="scientific">candidate division TA06 bacterium</name>
    <dbReference type="NCBI Taxonomy" id="2250710"/>
    <lineage>
        <taxon>Bacteria</taxon>
        <taxon>Bacteria division TA06</taxon>
    </lineage>
</organism>
<accession>A0A660SNT9</accession>
<feature type="compositionally biased region" description="Gly residues" evidence="1">
    <location>
        <begin position="398"/>
        <end position="411"/>
    </location>
</feature>
<feature type="region of interest" description="Disordered" evidence="1">
    <location>
        <begin position="364"/>
        <end position="412"/>
    </location>
</feature>
<dbReference type="Proteomes" id="UP000271125">
    <property type="component" value="Unassembled WGS sequence"/>
</dbReference>
<evidence type="ECO:0000313" key="3">
    <source>
        <dbReference type="Proteomes" id="UP000271125"/>
    </source>
</evidence>
<gene>
    <name evidence="2" type="ORF">DRP43_00735</name>
</gene>
<name>A0A660SNT9_UNCT6</name>
<dbReference type="PRINTS" id="PR01228">
    <property type="entry name" value="EGGSHELL"/>
</dbReference>
<comment type="caution">
    <text evidence="2">The sequence shown here is derived from an EMBL/GenBank/DDBJ whole genome shotgun (WGS) entry which is preliminary data.</text>
</comment>
<reference evidence="2 3" key="1">
    <citation type="submission" date="2018-06" db="EMBL/GenBank/DDBJ databases">
        <title>Extensive metabolic versatility and redundancy in microbially diverse, dynamic hydrothermal sediments.</title>
        <authorList>
            <person name="Dombrowski N."/>
            <person name="Teske A."/>
            <person name="Baker B.J."/>
        </authorList>
    </citation>
    <scope>NUCLEOTIDE SEQUENCE [LARGE SCALE GENOMIC DNA]</scope>
    <source>
        <strain evidence="2">B10_G13</strain>
    </source>
</reference>
<dbReference type="AlphaFoldDB" id="A0A660SNT9"/>
<protein>
    <submittedName>
        <fullName evidence="2">Uncharacterized protein</fullName>
    </submittedName>
</protein>
<proteinExistence type="predicted"/>
<dbReference type="EMBL" id="QNBD01000019">
    <property type="protein sequence ID" value="RKX72457.1"/>
    <property type="molecule type" value="Genomic_DNA"/>
</dbReference>
<evidence type="ECO:0000256" key="1">
    <source>
        <dbReference type="SAM" id="MobiDB-lite"/>
    </source>
</evidence>